<evidence type="ECO:0000259" key="3">
    <source>
        <dbReference type="Pfam" id="PF04664"/>
    </source>
</evidence>
<dbReference type="InterPro" id="IPR006757">
    <property type="entry name" value="OGF_rcpt"/>
</dbReference>
<dbReference type="PANTHER" id="PTHR14015:SF2">
    <property type="entry name" value="OPIOID GROWTH FACTOR RECEPTOR (OGFR) CONSERVED DOMAIN-CONTAINING PROTEIN"/>
    <property type="match status" value="1"/>
</dbReference>
<feature type="domain" description="Opioid growth factor receptor (OGFr) conserved" evidence="3">
    <location>
        <begin position="91"/>
        <end position="164"/>
    </location>
</feature>
<dbReference type="PANTHER" id="PTHR14015">
    <property type="entry name" value="OPIOID GROWTH FACTOR RECEPTOR OGFR ZETA-TYPE OPIOID RECEPTOR"/>
    <property type="match status" value="1"/>
</dbReference>
<reference evidence="4 5" key="1">
    <citation type="journal article" date="2016" name="Nat. Commun.">
        <title>Ectomycorrhizal ecology is imprinted in the genome of the dominant symbiotic fungus Cenococcum geophilum.</title>
        <authorList>
            <consortium name="DOE Joint Genome Institute"/>
            <person name="Peter M."/>
            <person name="Kohler A."/>
            <person name="Ohm R.A."/>
            <person name="Kuo A."/>
            <person name="Krutzmann J."/>
            <person name="Morin E."/>
            <person name="Arend M."/>
            <person name="Barry K.W."/>
            <person name="Binder M."/>
            <person name="Choi C."/>
            <person name="Clum A."/>
            <person name="Copeland A."/>
            <person name="Grisel N."/>
            <person name="Haridas S."/>
            <person name="Kipfer T."/>
            <person name="LaButti K."/>
            <person name="Lindquist E."/>
            <person name="Lipzen A."/>
            <person name="Maire R."/>
            <person name="Meier B."/>
            <person name="Mihaltcheva S."/>
            <person name="Molinier V."/>
            <person name="Murat C."/>
            <person name="Poggeler S."/>
            <person name="Quandt C.A."/>
            <person name="Sperisen C."/>
            <person name="Tritt A."/>
            <person name="Tisserant E."/>
            <person name="Crous P.W."/>
            <person name="Henrissat B."/>
            <person name="Nehls U."/>
            <person name="Egli S."/>
            <person name="Spatafora J.W."/>
            <person name="Grigoriev I.V."/>
            <person name="Martin F.M."/>
        </authorList>
    </citation>
    <scope>NUCLEOTIDE SEQUENCE [LARGE SCALE GENOMIC DNA]</scope>
    <source>
        <strain evidence="4 5">CBS 459.81</strain>
    </source>
</reference>
<feature type="region of interest" description="Disordered" evidence="2">
    <location>
        <begin position="268"/>
        <end position="312"/>
    </location>
</feature>
<proteinExistence type="inferred from homology"/>
<organism evidence="4 5">
    <name type="scientific">Lepidopterella palustris CBS 459.81</name>
    <dbReference type="NCBI Taxonomy" id="1314670"/>
    <lineage>
        <taxon>Eukaryota</taxon>
        <taxon>Fungi</taxon>
        <taxon>Dikarya</taxon>
        <taxon>Ascomycota</taxon>
        <taxon>Pezizomycotina</taxon>
        <taxon>Dothideomycetes</taxon>
        <taxon>Pleosporomycetidae</taxon>
        <taxon>Mytilinidiales</taxon>
        <taxon>Argynnaceae</taxon>
        <taxon>Lepidopterella</taxon>
    </lineage>
</organism>
<dbReference type="AlphaFoldDB" id="A0A8E2JJT1"/>
<sequence>MDADKVRNARNNFFHIIKRQRTSKTNTVPSTPYSVMPSSNAPTSLDFHGELGEDSCEAPDGLSPPPKISRIPLIIRFFDPAVSAPDARGRTLDEILEWPDEYLEQCHNYIQMLFPLPEGSPFNMTAPVIDPTVFYAFRSREDLRANLKRAFERMLKFYGFEIKEGIEAKEQVEANGQAEAKDEVDAKDQDAVGVERKVEVRNETDAEANGEPKEEIKDTKNDVGEEVKEVSKKEAEEEAKVQIKGKALYEVEVKAKEETMGEIKDEIKKGVGGEAESQVQEQAAEQPDEKEEEKEVQEGLTNRTEENEPQEGLRIAKAPHYRQAFRNWVHRFDHNHLRLTRILRSLRVLGLQEECEALFDALVDVYETYGRISERSVMYWKRAVTRPLWIAPDDDKVFWLKRVVEEIEAEAARAGEAQERDQTVVPATTAGSEVCKQAEALGRKQPLGEGGSHDNVKEVEEAGKGIERVNEGHDEDVD</sequence>
<feature type="compositionally biased region" description="Basic and acidic residues" evidence="2">
    <location>
        <begin position="451"/>
        <end position="472"/>
    </location>
</feature>
<feature type="domain" description="Opioid growth factor receptor (OGFr) conserved" evidence="3">
    <location>
        <begin position="313"/>
        <end position="359"/>
    </location>
</feature>
<evidence type="ECO:0000313" key="5">
    <source>
        <dbReference type="Proteomes" id="UP000250266"/>
    </source>
</evidence>
<dbReference type="Proteomes" id="UP000250266">
    <property type="component" value="Unassembled WGS sequence"/>
</dbReference>
<accession>A0A8E2JJT1</accession>
<dbReference type="InterPro" id="IPR039574">
    <property type="entry name" value="OGFr"/>
</dbReference>
<dbReference type="GO" id="GO:0016020">
    <property type="term" value="C:membrane"/>
    <property type="evidence" value="ECO:0007669"/>
    <property type="project" value="InterPro"/>
</dbReference>
<keyword evidence="5" id="KW-1185">Reference proteome</keyword>
<feature type="region of interest" description="Disordered" evidence="2">
    <location>
        <begin position="436"/>
        <end position="478"/>
    </location>
</feature>
<feature type="compositionally biased region" description="Acidic residues" evidence="2">
    <location>
        <begin position="286"/>
        <end position="295"/>
    </location>
</feature>
<dbReference type="GO" id="GO:0140625">
    <property type="term" value="F:opioid growth factor receptor activity"/>
    <property type="evidence" value="ECO:0007669"/>
    <property type="project" value="InterPro"/>
</dbReference>
<gene>
    <name evidence="4" type="ORF">K432DRAFT_378010</name>
</gene>
<dbReference type="OrthoDB" id="9030204at2759"/>
<feature type="compositionally biased region" description="Low complexity" evidence="2">
    <location>
        <begin position="274"/>
        <end position="285"/>
    </location>
</feature>
<feature type="region of interest" description="Disordered" evidence="2">
    <location>
        <begin position="201"/>
        <end position="236"/>
    </location>
</feature>
<evidence type="ECO:0000256" key="1">
    <source>
        <dbReference type="ARBA" id="ARBA00010365"/>
    </source>
</evidence>
<dbReference type="EMBL" id="KV744825">
    <property type="protein sequence ID" value="OCK85053.1"/>
    <property type="molecule type" value="Genomic_DNA"/>
</dbReference>
<dbReference type="Pfam" id="PF04664">
    <property type="entry name" value="OGFr_N"/>
    <property type="match status" value="2"/>
</dbReference>
<evidence type="ECO:0000313" key="4">
    <source>
        <dbReference type="EMBL" id="OCK85053.1"/>
    </source>
</evidence>
<name>A0A8E2JJT1_9PEZI</name>
<protein>
    <recommendedName>
        <fullName evidence="3">Opioid growth factor receptor (OGFr) conserved domain-containing protein</fullName>
    </recommendedName>
</protein>
<evidence type="ECO:0000256" key="2">
    <source>
        <dbReference type="SAM" id="MobiDB-lite"/>
    </source>
</evidence>
<comment type="similarity">
    <text evidence="1">Belongs to the opioid growth factor receptor family.</text>
</comment>